<dbReference type="SUPFAM" id="SSF53098">
    <property type="entry name" value="Ribonuclease H-like"/>
    <property type="match status" value="1"/>
</dbReference>
<organism evidence="3 4">
    <name type="scientific">Phytophthora fragariae</name>
    <dbReference type="NCBI Taxonomy" id="53985"/>
    <lineage>
        <taxon>Eukaryota</taxon>
        <taxon>Sar</taxon>
        <taxon>Stramenopiles</taxon>
        <taxon>Oomycota</taxon>
        <taxon>Peronosporomycetes</taxon>
        <taxon>Peronosporales</taxon>
        <taxon>Peronosporaceae</taxon>
        <taxon>Phytophthora</taxon>
    </lineage>
</organism>
<dbReference type="InterPro" id="IPR050951">
    <property type="entry name" value="Retrovirus_Pol_polyprotein"/>
</dbReference>
<dbReference type="GO" id="GO:0003676">
    <property type="term" value="F:nucleic acid binding"/>
    <property type="evidence" value="ECO:0007669"/>
    <property type="project" value="InterPro"/>
</dbReference>
<dbReference type="Proteomes" id="UP000460718">
    <property type="component" value="Unassembled WGS sequence"/>
</dbReference>
<proteinExistence type="predicted"/>
<evidence type="ECO:0000259" key="2">
    <source>
        <dbReference type="PROSITE" id="PS50994"/>
    </source>
</evidence>
<accession>A0A6A3HQ44</accession>
<feature type="compositionally biased region" description="Polar residues" evidence="1">
    <location>
        <begin position="491"/>
        <end position="513"/>
    </location>
</feature>
<evidence type="ECO:0000313" key="3">
    <source>
        <dbReference type="EMBL" id="KAE8970584.1"/>
    </source>
</evidence>
<dbReference type="PANTHER" id="PTHR37984:SF5">
    <property type="entry name" value="PROTEIN NYNRIN-LIKE"/>
    <property type="match status" value="1"/>
</dbReference>
<gene>
    <name evidence="3" type="ORF">PF011_g26361</name>
</gene>
<feature type="region of interest" description="Disordered" evidence="1">
    <location>
        <begin position="229"/>
        <end position="542"/>
    </location>
</feature>
<dbReference type="PANTHER" id="PTHR37984">
    <property type="entry name" value="PROTEIN CBG26694"/>
    <property type="match status" value="1"/>
</dbReference>
<feature type="domain" description="Integrase catalytic" evidence="2">
    <location>
        <begin position="1"/>
        <end position="105"/>
    </location>
</feature>
<feature type="compositionally biased region" description="Polar residues" evidence="1">
    <location>
        <begin position="314"/>
        <end position="327"/>
    </location>
</feature>
<comment type="caution">
    <text evidence="3">The sequence shown here is derived from an EMBL/GenBank/DDBJ whole genome shotgun (WGS) entry which is preliminary data.</text>
</comment>
<feature type="compositionally biased region" description="Low complexity" evidence="1">
    <location>
        <begin position="423"/>
        <end position="441"/>
    </location>
</feature>
<sequence>MDKVVFVYGPMREIMMDGAVEFGSKATAELLELMQVKQSSPVPYRPKLLGLVERFHRTWKDIVSLYVDEGQYDWDDFLPSALYAYNSSRHSTHGFQPNELMMGRKLRTPAELLRRSRVTHPHSTLQEYHEVLLQDLSKARELAAVALQKEQARQAMYYNQRNFGHRWRGPGKIIEATGYDNYLIQMLESGQELVTHRSFLLSYYYPTHLLEQMVKDIAADLREEAVAAADLDSDDEDGTVAEMEAPSSDQNSPEAVEAAVTSAATEPSRAATPRATTPARVEIAAAADEAAAAAPTEQPEANLTPRPDPESNEDAQSVLNQLQQQPTKIKGAMPCPTDPECARSAPEQLQQAPVTLLPDGPVPRSERRSTQASGATVDETRAPAELMPDLRHLQQPTSPATKANQPAESQLNATETKTKVAEASDGSSSSMSSSPADTASKTTKKKDPVLANTEPKDSKLIKTLLQRAMKRPLQRSSPEKLAVKLVKPDVQTASSQRRQSPQPTKATKQNGSTYLPGVAGEAQTASWPDNRDWHASSPEKPWWNTAAEGTARIPGVTCWNSKYSVWVIDLTQEYLSDSGLTSKITRSYGVKDECGASEQKVRTARTTMAARALRMTAPRRR</sequence>
<dbReference type="AlphaFoldDB" id="A0A6A3HQ44"/>
<dbReference type="GO" id="GO:0015074">
    <property type="term" value="P:DNA integration"/>
    <property type="evidence" value="ECO:0007669"/>
    <property type="project" value="InterPro"/>
</dbReference>
<protein>
    <recommendedName>
        <fullName evidence="2">Integrase catalytic domain-containing protein</fullName>
    </recommendedName>
</protein>
<feature type="compositionally biased region" description="Basic and acidic residues" evidence="1">
    <location>
        <begin position="378"/>
        <end position="392"/>
    </location>
</feature>
<dbReference type="InterPro" id="IPR001584">
    <property type="entry name" value="Integrase_cat-core"/>
</dbReference>
<feature type="compositionally biased region" description="Polar residues" evidence="1">
    <location>
        <begin position="394"/>
        <end position="415"/>
    </location>
</feature>
<evidence type="ECO:0000256" key="1">
    <source>
        <dbReference type="SAM" id="MobiDB-lite"/>
    </source>
</evidence>
<dbReference type="Gene3D" id="3.30.420.10">
    <property type="entry name" value="Ribonuclease H-like superfamily/Ribonuclease H"/>
    <property type="match status" value="1"/>
</dbReference>
<dbReference type="InterPro" id="IPR036397">
    <property type="entry name" value="RNaseH_sf"/>
</dbReference>
<reference evidence="3 4" key="1">
    <citation type="submission" date="2018-09" db="EMBL/GenBank/DDBJ databases">
        <title>Genomic investigation of the strawberry pathogen Phytophthora fragariae indicates pathogenicity is determined by transcriptional variation in three key races.</title>
        <authorList>
            <person name="Adams T.M."/>
            <person name="Armitage A.D."/>
            <person name="Sobczyk M.K."/>
            <person name="Bates H.J."/>
            <person name="Dunwell J.M."/>
            <person name="Nellist C.F."/>
            <person name="Harrison R.J."/>
        </authorList>
    </citation>
    <scope>NUCLEOTIDE SEQUENCE [LARGE SCALE GENOMIC DNA]</scope>
    <source>
        <strain evidence="3 4">SCRP245</strain>
    </source>
</reference>
<dbReference type="InterPro" id="IPR012337">
    <property type="entry name" value="RNaseH-like_sf"/>
</dbReference>
<feature type="compositionally biased region" description="Low complexity" evidence="1">
    <location>
        <begin position="252"/>
        <end position="301"/>
    </location>
</feature>
<evidence type="ECO:0000313" key="4">
    <source>
        <dbReference type="Proteomes" id="UP000460718"/>
    </source>
</evidence>
<dbReference type="EMBL" id="QXFW01003472">
    <property type="protein sequence ID" value="KAE8970584.1"/>
    <property type="molecule type" value="Genomic_DNA"/>
</dbReference>
<dbReference type="PROSITE" id="PS50994">
    <property type="entry name" value="INTEGRASE"/>
    <property type="match status" value="1"/>
</dbReference>
<name>A0A6A3HQ44_9STRA</name>